<organism evidence="6 7">
    <name type="scientific">Arcticibacter pallidicorallinus</name>
    <dbReference type="NCBI Taxonomy" id="1259464"/>
    <lineage>
        <taxon>Bacteria</taxon>
        <taxon>Pseudomonadati</taxon>
        <taxon>Bacteroidota</taxon>
        <taxon>Sphingobacteriia</taxon>
        <taxon>Sphingobacteriales</taxon>
        <taxon>Sphingobacteriaceae</taxon>
        <taxon>Arcticibacter</taxon>
    </lineage>
</organism>
<dbReference type="PROSITE" id="PS00600">
    <property type="entry name" value="AA_TRANSFER_CLASS_3"/>
    <property type="match status" value="1"/>
</dbReference>
<dbReference type="Pfam" id="PF00202">
    <property type="entry name" value="Aminotran_3"/>
    <property type="match status" value="1"/>
</dbReference>
<evidence type="ECO:0000256" key="2">
    <source>
        <dbReference type="ARBA" id="ARBA00022576"/>
    </source>
</evidence>
<comment type="similarity">
    <text evidence="5">Belongs to the class-III pyridoxal-phosphate-dependent aminotransferase family.</text>
</comment>
<dbReference type="InterPro" id="IPR015421">
    <property type="entry name" value="PyrdxlP-dep_Trfase_major"/>
</dbReference>
<dbReference type="GO" id="GO:0042802">
    <property type="term" value="F:identical protein binding"/>
    <property type="evidence" value="ECO:0007669"/>
    <property type="project" value="TreeGrafter"/>
</dbReference>
<protein>
    <submittedName>
        <fullName evidence="6">Acetylornithine/succinyldiaminopimelate/putresci ne aminotransferase</fullName>
    </submittedName>
</protein>
<dbReference type="FunFam" id="3.40.640.10:FF:000004">
    <property type="entry name" value="Acetylornithine aminotransferase"/>
    <property type="match status" value="1"/>
</dbReference>
<accession>A0A2T0UAT8</accession>
<evidence type="ECO:0000256" key="1">
    <source>
        <dbReference type="ARBA" id="ARBA00001933"/>
    </source>
</evidence>
<dbReference type="AlphaFoldDB" id="A0A2T0UAT8"/>
<name>A0A2T0UAT8_9SPHI</name>
<dbReference type="SUPFAM" id="SSF53383">
    <property type="entry name" value="PLP-dependent transferases"/>
    <property type="match status" value="1"/>
</dbReference>
<dbReference type="GO" id="GO:0030170">
    <property type="term" value="F:pyridoxal phosphate binding"/>
    <property type="evidence" value="ECO:0007669"/>
    <property type="project" value="InterPro"/>
</dbReference>
<proteinExistence type="inferred from homology"/>
<evidence type="ECO:0000313" key="6">
    <source>
        <dbReference type="EMBL" id="PRY55046.1"/>
    </source>
</evidence>
<dbReference type="InterPro" id="IPR049704">
    <property type="entry name" value="Aminotrans_3_PPA_site"/>
</dbReference>
<dbReference type="Gene3D" id="3.90.1150.10">
    <property type="entry name" value="Aspartate Aminotransferase, domain 1"/>
    <property type="match status" value="1"/>
</dbReference>
<evidence type="ECO:0000256" key="4">
    <source>
        <dbReference type="ARBA" id="ARBA00022898"/>
    </source>
</evidence>
<reference evidence="6 7" key="1">
    <citation type="submission" date="2018-03" db="EMBL/GenBank/DDBJ databases">
        <title>Genomic Encyclopedia of Type Strains, Phase III (KMG-III): the genomes of soil and plant-associated and newly described type strains.</title>
        <authorList>
            <person name="Whitman W."/>
        </authorList>
    </citation>
    <scope>NUCLEOTIDE SEQUENCE [LARGE SCALE GENOMIC DNA]</scope>
    <source>
        <strain evidence="6 7">CGMCC 1.9313</strain>
    </source>
</reference>
<gene>
    <name evidence="6" type="ORF">B0I27_1015</name>
</gene>
<dbReference type="InterPro" id="IPR015424">
    <property type="entry name" value="PyrdxlP-dep_Trfase"/>
</dbReference>
<sequence>MLHIERAEGVYLYGPDNKSYIDFVSGFAVSNVGHRHPKVVQAIKDQVDRYMHLAVYGEYIQSPQVLYAAKITSVLPESINSVYFVNSGAEATEGALKLAKRYTGRKKILSCNKAYHGSTHGALSVMGNEYYKDAYQPLLPGVEFIEFNKEADLLKIDEETACVIMETIQGEAGVRVPDQVYMQALRKRCTETGTLLILDEIQTGFGRTGKLFAFEHFDIVPDILLLAKGIGGGMPIGAFCANRDVMSVLADNPILGHITTFGGHPVCCAAGLATLSAIIEEDMMAGIDEKEALLRSELIHPAIKEVRGKGLMLCIQLDSFAQVEEVSKLCIAQGVIVDWFLHCDTALRIAPPLIISHREIISACNIIKNALTEYEMRAK</sequence>
<dbReference type="PANTHER" id="PTHR11986">
    <property type="entry name" value="AMINOTRANSFERASE CLASS III"/>
    <property type="match status" value="1"/>
</dbReference>
<dbReference type="InterPro" id="IPR050103">
    <property type="entry name" value="Class-III_PLP-dep_AT"/>
</dbReference>
<dbReference type="PIRSF" id="PIRSF000521">
    <property type="entry name" value="Transaminase_4ab_Lys_Orn"/>
    <property type="match status" value="1"/>
</dbReference>
<comment type="caution">
    <text evidence="6">The sequence shown here is derived from an EMBL/GenBank/DDBJ whole genome shotgun (WGS) entry which is preliminary data.</text>
</comment>
<comment type="cofactor">
    <cofactor evidence="1">
        <name>pyridoxal 5'-phosphate</name>
        <dbReference type="ChEBI" id="CHEBI:597326"/>
    </cofactor>
</comment>
<dbReference type="Gene3D" id="3.40.640.10">
    <property type="entry name" value="Type I PLP-dependent aspartate aminotransferase-like (Major domain)"/>
    <property type="match status" value="1"/>
</dbReference>
<dbReference type="InterPro" id="IPR015422">
    <property type="entry name" value="PyrdxlP-dep_Trfase_small"/>
</dbReference>
<evidence type="ECO:0000256" key="3">
    <source>
        <dbReference type="ARBA" id="ARBA00022679"/>
    </source>
</evidence>
<dbReference type="GO" id="GO:0008483">
    <property type="term" value="F:transaminase activity"/>
    <property type="evidence" value="ECO:0007669"/>
    <property type="project" value="UniProtKB-KW"/>
</dbReference>
<dbReference type="Proteomes" id="UP000238034">
    <property type="component" value="Unassembled WGS sequence"/>
</dbReference>
<dbReference type="PANTHER" id="PTHR11986:SF79">
    <property type="entry name" value="ACETYLORNITHINE AMINOTRANSFERASE, MITOCHONDRIAL"/>
    <property type="match status" value="1"/>
</dbReference>
<dbReference type="InterPro" id="IPR005814">
    <property type="entry name" value="Aminotrans_3"/>
</dbReference>
<keyword evidence="4 5" id="KW-0663">Pyridoxal phosphate</keyword>
<dbReference type="CDD" id="cd00610">
    <property type="entry name" value="OAT_like"/>
    <property type="match status" value="1"/>
</dbReference>
<keyword evidence="3 6" id="KW-0808">Transferase</keyword>
<keyword evidence="7" id="KW-1185">Reference proteome</keyword>
<evidence type="ECO:0000256" key="5">
    <source>
        <dbReference type="RuleBase" id="RU003560"/>
    </source>
</evidence>
<keyword evidence="2 6" id="KW-0032">Aminotransferase</keyword>
<dbReference type="EMBL" id="PVTH01000001">
    <property type="protein sequence ID" value="PRY55046.1"/>
    <property type="molecule type" value="Genomic_DNA"/>
</dbReference>
<evidence type="ECO:0000313" key="7">
    <source>
        <dbReference type="Proteomes" id="UP000238034"/>
    </source>
</evidence>